<feature type="compositionally biased region" description="Polar residues" evidence="1">
    <location>
        <begin position="27"/>
        <end position="36"/>
    </location>
</feature>
<dbReference type="AlphaFoldDB" id="W9QRX3"/>
<evidence type="ECO:0000313" key="3">
    <source>
        <dbReference type="Proteomes" id="UP000030645"/>
    </source>
</evidence>
<feature type="region of interest" description="Disordered" evidence="1">
    <location>
        <begin position="17"/>
        <end position="45"/>
    </location>
</feature>
<name>W9QRX3_9ROSA</name>
<dbReference type="Proteomes" id="UP000030645">
    <property type="component" value="Unassembled WGS sequence"/>
</dbReference>
<gene>
    <name evidence="2" type="ORF">L484_020266</name>
</gene>
<proteinExistence type="predicted"/>
<feature type="compositionally biased region" description="Basic and acidic residues" evidence="1">
    <location>
        <begin position="17"/>
        <end position="26"/>
    </location>
</feature>
<accession>W9QRX3</accession>
<protein>
    <submittedName>
        <fullName evidence="2">Uncharacterized protein</fullName>
    </submittedName>
</protein>
<evidence type="ECO:0000313" key="2">
    <source>
        <dbReference type="EMBL" id="EXB37210.1"/>
    </source>
</evidence>
<evidence type="ECO:0000256" key="1">
    <source>
        <dbReference type="SAM" id="MobiDB-lite"/>
    </source>
</evidence>
<organism evidence="2 3">
    <name type="scientific">Morus notabilis</name>
    <dbReference type="NCBI Taxonomy" id="981085"/>
    <lineage>
        <taxon>Eukaryota</taxon>
        <taxon>Viridiplantae</taxon>
        <taxon>Streptophyta</taxon>
        <taxon>Embryophyta</taxon>
        <taxon>Tracheophyta</taxon>
        <taxon>Spermatophyta</taxon>
        <taxon>Magnoliopsida</taxon>
        <taxon>eudicotyledons</taxon>
        <taxon>Gunneridae</taxon>
        <taxon>Pentapetalae</taxon>
        <taxon>rosids</taxon>
        <taxon>fabids</taxon>
        <taxon>Rosales</taxon>
        <taxon>Moraceae</taxon>
        <taxon>Moreae</taxon>
        <taxon>Morus</taxon>
    </lineage>
</organism>
<sequence>MLGRVVNALGVPIDGRGALRDHEQKNSQHCGSNEYNNVKPPPARRVRSCPPLKDGIFKIMNGVTPMMIGTSNLNKGIVSRVKLLLPFVEESIDLNEKRLLIGL</sequence>
<keyword evidence="3" id="KW-1185">Reference proteome</keyword>
<dbReference type="EMBL" id="KE343608">
    <property type="protein sequence ID" value="EXB37210.1"/>
    <property type="molecule type" value="Genomic_DNA"/>
</dbReference>
<dbReference type="STRING" id="981085.W9QRX3"/>
<reference evidence="3" key="1">
    <citation type="submission" date="2013-01" db="EMBL/GenBank/DDBJ databases">
        <title>Draft Genome Sequence of a Mulberry Tree, Morus notabilis C.K. Schneid.</title>
        <authorList>
            <person name="He N."/>
            <person name="Zhao S."/>
        </authorList>
    </citation>
    <scope>NUCLEOTIDE SEQUENCE</scope>
</reference>